<dbReference type="Proteomes" id="UP000324241">
    <property type="component" value="Unassembled WGS sequence"/>
</dbReference>
<accession>A0A5M9N0B8</accession>
<protein>
    <submittedName>
        <fullName evidence="2">Uncharacterized protein</fullName>
    </submittedName>
</protein>
<dbReference type="OrthoDB" id="5286775at2759"/>
<reference evidence="2 3" key="1">
    <citation type="submission" date="2019-08" db="EMBL/GenBank/DDBJ databases">
        <title>The genome sequence of a newly discovered highly antifungal drug resistant Aspergillus species, Aspergillus tanneri NIH 1004.</title>
        <authorList>
            <person name="Mounaud S."/>
            <person name="Singh I."/>
            <person name="Joardar V."/>
            <person name="Pakala S."/>
            <person name="Pakala S."/>
            <person name="Venepally P."/>
            <person name="Chung J.K."/>
            <person name="Losada L."/>
            <person name="Nierman W.C."/>
        </authorList>
    </citation>
    <scope>NUCLEOTIDE SEQUENCE [LARGE SCALE GENOMIC DNA]</scope>
    <source>
        <strain evidence="2 3">NIH1004</strain>
    </source>
</reference>
<dbReference type="VEuPathDB" id="FungiDB:EYZ11_002568"/>
<feature type="compositionally biased region" description="Polar residues" evidence="1">
    <location>
        <begin position="172"/>
        <end position="186"/>
    </location>
</feature>
<dbReference type="AlphaFoldDB" id="A0A5M9N0B8"/>
<feature type="compositionally biased region" description="Basic and acidic residues" evidence="1">
    <location>
        <begin position="24"/>
        <end position="35"/>
    </location>
</feature>
<proteinExistence type="predicted"/>
<dbReference type="GeneID" id="54324144"/>
<dbReference type="EMBL" id="QUQM01000002">
    <property type="protein sequence ID" value="KAA8652538.1"/>
    <property type="molecule type" value="Genomic_DNA"/>
</dbReference>
<gene>
    <name evidence="2" type="ORF">ATNIH1004_001442</name>
</gene>
<dbReference type="RefSeq" id="XP_033431899.1">
    <property type="nucleotide sequence ID" value="XM_033566142.1"/>
</dbReference>
<name>A0A5M9N0B8_9EURO</name>
<organism evidence="2 3">
    <name type="scientific">Aspergillus tanneri</name>
    <dbReference type="NCBI Taxonomy" id="1220188"/>
    <lineage>
        <taxon>Eukaryota</taxon>
        <taxon>Fungi</taxon>
        <taxon>Dikarya</taxon>
        <taxon>Ascomycota</taxon>
        <taxon>Pezizomycotina</taxon>
        <taxon>Eurotiomycetes</taxon>
        <taxon>Eurotiomycetidae</taxon>
        <taxon>Eurotiales</taxon>
        <taxon>Aspergillaceae</taxon>
        <taxon>Aspergillus</taxon>
        <taxon>Aspergillus subgen. Circumdati</taxon>
    </lineage>
</organism>
<evidence type="ECO:0000313" key="3">
    <source>
        <dbReference type="Proteomes" id="UP000324241"/>
    </source>
</evidence>
<evidence type="ECO:0000256" key="1">
    <source>
        <dbReference type="SAM" id="MobiDB-lite"/>
    </source>
</evidence>
<evidence type="ECO:0000313" key="2">
    <source>
        <dbReference type="EMBL" id="KAA8652538.1"/>
    </source>
</evidence>
<feature type="region of interest" description="Disordered" evidence="1">
    <location>
        <begin position="169"/>
        <end position="217"/>
    </location>
</feature>
<feature type="region of interest" description="Disordered" evidence="1">
    <location>
        <begin position="24"/>
        <end position="131"/>
    </location>
</feature>
<feature type="compositionally biased region" description="Basic residues" evidence="1">
    <location>
        <begin position="107"/>
        <end position="118"/>
    </location>
</feature>
<comment type="caution">
    <text evidence="2">The sequence shown here is derived from an EMBL/GenBank/DDBJ whole genome shotgun (WGS) entry which is preliminary data.</text>
</comment>
<sequence length="518" mass="58147">MNGSHLQASHERADAHYLVITKGQRSDISESHTETDWDSETQMEELSLSEKTIRTPKRKSQKTDSRDAAYAPEFANSDLEEAPCIPKRTRKKRKLSPADTPMPFPKARLKSKSPSKKKIVGEQKGNTSVDQEDAEGIVLASSNSSDTAVELLSDSIIDATDEALHGSPRFITDSSTLQTDHANSLNKTKTRKKTTMPKKDASSFVPQHNGDEDYETDSVASMRISKNEKSAMVFDFSMERAGRWTDAVNLPKNIYNEEEKNLYFRLSMRGFEPVFPRHWQFDFPTLPESLFPRPNKGFEPIVQVLGRSEFYAIKSLATLFTLGGRVRDCKILRKRPEPLIKEAIRKYIRWAMDDAKIYVGPEAVPAHAIYAQRQNESILDALKRLNRRLHWLVSQYHKTLSVASVGEYNTSHSAGPNTRKAGHDFHRKYPVLIGFIVSGPTVVILTLNADPTSSTEKTDSTFMCQFDLGERGQDVWNSLAIAITGMHIRRTIGQLAADGLAGFKTTPVDEDISSDPDI</sequence>